<sequence>MRVSLIAAVVFAAGVSTGGTAVAETTAAPAAKASCSVVALYNGMNVYDKSNKPVETLARGARRSSSCTKTTYDSRSVVFLAGGRTYVRLSEFRLDHGA</sequence>
<feature type="signal peptide" evidence="1">
    <location>
        <begin position="1"/>
        <end position="23"/>
    </location>
</feature>
<dbReference type="AlphaFoldDB" id="A0A1G9TJA3"/>
<evidence type="ECO:0000313" key="3">
    <source>
        <dbReference type="Proteomes" id="UP000183376"/>
    </source>
</evidence>
<protein>
    <submittedName>
        <fullName evidence="2">Uncharacterized protein</fullName>
    </submittedName>
</protein>
<proteinExistence type="predicted"/>
<gene>
    <name evidence="2" type="ORF">SAMN04489726_1822</name>
</gene>
<dbReference type="STRING" id="211114.SAMN04489726_1822"/>
<dbReference type="EMBL" id="LT629701">
    <property type="protein sequence ID" value="SDM47733.1"/>
    <property type="molecule type" value="Genomic_DNA"/>
</dbReference>
<feature type="chain" id="PRO_5009245607" evidence="1">
    <location>
        <begin position="24"/>
        <end position="98"/>
    </location>
</feature>
<evidence type="ECO:0000256" key="1">
    <source>
        <dbReference type="SAM" id="SignalP"/>
    </source>
</evidence>
<name>A0A1G9TJA3_ALLAB</name>
<keyword evidence="3" id="KW-1185">Reference proteome</keyword>
<evidence type="ECO:0000313" key="2">
    <source>
        <dbReference type="EMBL" id="SDM47733.1"/>
    </source>
</evidence>
<organism evidence="2 3">
    <name type="scientific">Allokutzneria albata</name>
    <name type="common">Kibdelosporangium albatum</name>
    <dbReference type="NCBI Taxonomy" id="211114"/>
    <lineage>
        <taxon>Bacteria</taxon>
        <taxon>Bacillati</taxon>
        <taxon>Actinomycetota</taxon>
        <taxon>Actinomycetes</taxon>
        <taxon>Pseudonocardiales</taxon>
        <taxon>Pseudonocardiaceae</taxon>
        <taxon>Allokutzneria</taxon>
    </lineage>
</organism>
<dbReference type="Proteomes" id="UP000183376">
    <property type="component" value="Chromosome I"/>
</dbReference>
<accession>A0A1G9TJA3</accession>
<keyword evidence="1" id="KW-0732">Signal</keyword>
<reference evidence="2 3" key="1">
    <citation type="submission" date="2016-10" db="EMBL/GenBank/DDBJ databases">
        <authorList>
            <person name="de Groot N.N."/>
        </authorList>
    </citation>
    <scope>NUCLEOTIDE SEQUENCE [LARGE SCALE GENOMIC DNA]</scope>
    <source>
        <strain evidence="2 3">DSM 44149</strain>
    </source>
</reference>
<dbReference type="RefSeq" id="WP_030431693.1">
    <property type="nucleotide sequence ID" value="NZ_JOEF01000020.1"/>
</dbReference>